<comment type="subcellular location">
    <subcellularLocation>
        <location evidence="1">Cell outer membrane</location>
    </subcellularLocation>
</comment>
<accession>A0A644UXN0</accession>
<evidence type="ECO:0000256" key="4">
    <source>
        <dbReference type="ARBA" id="ARBA00023237"/>
    </source>
</evidence>
<dbReference type="InterPro" id="IPR033985">
    <property type="entry name" value="SusD-like_N"/>
</dbReference>
<dbReference type="GO" id="GO:0009279">
    <property type="term" value="C:cell outer membrane"/>
    <property type="evidence" value="ECO:0007669"/>
    <property type="project" value="UniProtKB-SubCell"/>
</dbReference>
<feature type="domain" description="SusD-like N-terminal" evidence="6">
    <location>
        <begin position="104"/>
        <end position="221"/>
    </location>
</feature>
<name>A0A644UXN0_9ZZZZ</name>
<dbReference type="AlphaFoldDB" id="A0A644UXN0"/>
<dbReference type="EMBL" id="VSSQ01000179">
    <property type="protein sequence ID" value="MPL83661.1"/>
    <property type="molecule type" value="Genomic_DNA"/>
</dbReference>
<evidence type="ECO:0000313" key="7">
    <source>
        <dbReference type="EMBL" id="MPL83661.1"/>
    </source>
</evidence>
<keyword evidence="3" id="KW-0472">Membrane</keyword>
<keyword evidence="4" id="KW-0998">Cell outer membrane</keyword>
<feature type="domain" description="RagB/SusD" evidence="5">
    <location>
        <begin position="307"/>
        <end position="571"/>
    </location>
</feature>
<proteinExistence type="predicted"/>
<keyword evidence="2" id="KW-0732">Signal</keyword>
<protein>
    <recommendedName>
        <fullName evidence="8">SusD-like protein</fullName>
    </recommendedName>
</protein>
<evidence type="ECO:0000256" key="2">
    <source>
        <dbReference type="ARBA" id="ARBA00022729"/>
    </source>
</evidence>
<evidence type="ECO:0000259" key="5">
    <source>
        <dbReference type="Pfam" id="PF07980"/>
    </source>
</evidence>
<dbReference type="Pfam" id="PF07980">
    <property type="entry name" value="SusD_RagB"/>
    <property type="match status" value="1"/>
</dbReference>
<comment type="caution">
    <text evidence="7">The sequence shown here is derived from an EMBL/GenBank/DDBJ whole genome shotgun (WGS) entry which is preliminary data.</text>
</comment>
<evidence type="ECO:0000256" key="1">
    <source>
        <dbReference type="ARBA" id="ARBA00004442"/>
    </source>
</evidence>
<dbReference type="InterPro" id="IPR012944">
    <property type="entry name" value="SusD_RagB_dom"/>
</dbReference>
<organism evidence="7">
    <name type="scientific">bioreactor metagenome</name>
    <dbReference type="NCBI Taxonomy" id="1076179"/>
    <lineage>
        <taxon>unclassified sequences</taxon>
        <taxon>metagenomes</taxon>
        <taxon>ecological metagenomes</taxon>
    </lineage>
</organism>
<evidence type="ECO:0000259" key="6">
    <source>
        <dbReference type="Pfam" id="PF14322"/>
    </source>
</evidence>
<dbReference type="SUPFAM" id="SSF48452">
    <property type="entry name" value="TPR-like"/>
    <property type="match status" value="1"/>
</dbReference>
<evidence type="ECO:0008006" key="8">
    <source>
        <dbReference type="Google" id="ProtNLM"/>
    </source>
</evidence>
<dbReference type="InterPro" id="IPR011990">
    <property type="entry name" value="TPR-like_helical_dom_sf"/>
</dbReference>
<gene>
    <name evidence="7" type="ORF">SDC9_29616</name>
</gene>
<dbReference type="Pfam" id="PF14322">
    <property type="entry name" value="SusD-like_3"/>
    <property type="match status" value="1"/>
</dbReference>
<dbReference type="Gene3D" id="1.25.40.390">
    <property type="match status" value="1"/>
</dbReference>
<reference evidence="7" key="1">
    <citation type="submission" date="2019-08" db="EMBL/GenBank/DDBJ databases">
        <authorList>
            <person name="Kucharzyk K."/>
            <person name="Murdoch R.W."/>
            <person name="Higgins S."/>
            <person name="Loffler F."/>
        </authorList>
    </citation>
    <scope>NUCLEOTIDE SEQUENCE</scope>
</reference>
<sequence length="571" mass="64097">MKYLRIYILIFLVMPFVACEDQNINSVPLDYADADFIYNDSINIDAYVNNLYAYIPTGFGRFGGAMLAAITDEAVYSPTGTTVQKWATGSWDSNFLPDNPLPSSYEGIRLTYVYQNDIDPYIPAKILTQETRNHYKAQAQFIRALLNFEILKRFGGYPLVTGVLDAGKPISIPRSNFDECVSYISTLCDSAAMYLPLSVNAANLGRVTKGAALALKSRLLLYAASPLYNNPAEPENNVYHGAYDPSKWEKAAAAAAAVINLTENGSKVYALHSTLASNSIFVGANVANLTNKETILYKLSPMSNSMEKANAPIGYNSGGGGNCPTADLVEAYGFRLTGMPFNFENPDHIANIWTERDRRINYSIVRNDAKYNSYTVQTYVGGADNNPSNPNSTRTGFYLMKLMNPNVNWWSTAVNSYHPWNVFRYAEILLNYAEAMNEAYGADSDPKGYGMTARQAVKLIRDRVATLQNADFSISAPAGNKEAFRRDVQNERRIELAFEEHRYWDLRRWKLAETILNQPVHGLQIIKNADGSYTYSKYVAENRVFTEKMYYYPFPNTELKRNPALVQNKGW</sequence>
<evidence type="ECO:0000256" key="3">
    <source>
        <dbReference type="ARBA" id="ARBA00023136"/>
    </source>
</evidence>